<feature type="compositionally biased region" description="Basic and acidic residues" evidence="2">
    <location>
        <begin position="276"/>
        <end position="286"/>
    </location>
</feature>
<name>A0A078ACI6_STYLE</name>
<feature type="region of interest" description="Disordered" evidence="2">
    <location>
        <begin position="272"/>
        <end position="297"/>
    </location>
</feature>
<proteinExistence type="predicted"/>
<gene>
    <name evidence="3" type="primary">Contig1094.g1188</name>
    <name evidence="3" type="ORF">STYLEM_8566</name>
</gene>
<feature type="compositionally biased region" description="Basic and acidic residues" evidence="2">
    <location>
        <begin position="215"/>
        <end position="244"/>
    </location>
</feature>
<dbReference type="Proteomes" id="UP000039865">
    <property type="component" value="Unassembled WGS sequence"/>
</dbReference>
<protein>
    <submittedName>
        <fullName evidence="3">Uncharacterized protein</fullName>
    </submittedName>
</protein>
<feature type="region of interest" description="Disordered" evidence="2">
    <location>
        <begin position="355"/>
        <end position="419"/>
    </location>
</feature>
<sequence>MTQLKRQSLARKYFGNDRFANDDDDDQSQMSPDGPEQNVNTDLNEVAEGYSRNIFKNLFKQFQTQTSQNTVSQNYFSQSNFDFLNIEEYKKLKSQLKQLQILLYNIRDQTETQEVKKSQLFTRIQGINHENMNLINEEEKLKTELDDLKSQLESFKQVTKKELEDTQNLKRDQQKHKMKINKLKQFIADTVLNKGKEILKRRQDELEKIRAKEQEIREKEQEKREKEEEERKRRMEEEHKKKEEEEALLQMRRTSYIDPTLSSMMKDSVVIEEEEKSNKYKREKTMSPHRARPPLHQKERSVNRLKTAMGTIGIGENQKQAISSQERISVANNYTGFRGQSEMRAQRNITLVNSNVTSNIGSPDKRFNQTQNEFSSPDKDHQKNRGIQGWIRDQEFQDFSSNNIDKDNPSIDINDDTFQ</sequence>
<keyword evidence="1" id="KW-0175">Coiled coil</keyword>
<accession>A0A078ACI6</accession>
<evidence type="ECO:0000256" key="2">
    <source>
        <dbReference type="SAM" id="MobiDB-lite"/>
    </source>
</evidence>
<dbReference type="EMBL" id="CCKQ01008132">
    <property type="protein sequence ID" value="CDW79576.1"/>
    <property type="molecule type" value="Genomic_DNA"/>
</dbReference>
<evidence type="ECO:0000313" key="4">
    <source>
        <dbReference type="Proteomes" id="UP000039865"/>
    </source>
</evidence>
<keyword evidence="4" id="KW-1185">Reference proteome</keyword>
<evidence type="ECO:0000256" key="1">
    <source>
        <dbReference type="SAM" id="Coils"/>
    </source>
</evidence>
<reference evidence="3 4" key="1">
    <citation type="submission" date="2014-06" db="EMBL/GenBank/DDBJ databases">
        <authorList>
            <person name="Swart Estienne"/>
        </authorList>
    </citation>
    <scope>NUCLEOTIDE SEQUENCE [LARGE SCALE GENOMIC DNA]</scope>
    <source>
        <strain evidence="3 4">130c</strain>
    </source>
</reference>
<dbReference type="AlphaFoldDB" id="A0A078ACI6"/>
<evidence type="ECO:0000313" key="3">
    <source>
        <dbReference type="EMBL" id="CDW79576.1"/>
    </source>
</evidence>
<organism evidence="3 4">
    <name type="scientific">Stylonychia lemnae</name>
    <name type="common">Ciliate</name>
    <dbReference type="NCBI Taxonomy" id="5949"/>
    <lineage>
        <taxon>Eukaryota</taxon>
        <taxon>Sar</taxon>
        <taxon>Alveolata</taxon>
        <taxon>Ciliophora</taxon>
        <taxon>Intramacronucleata</taxon>
        <taxon>Spirotrichea</taxon>
        <taxon>Stichotrichia</taxon>
        <taxon>Sporadotrichida</taxon>
        <taxon>Oxytrichidae</taxon>
        <taxon>Stylonychinae</taxon>
        <taxon>Stylonychia</taxon>
    </lineage>
</organism>
<feature type="region of interest" description="Disordered" evidence="2">
    <location>
        <begin position="215"/>
        <end position="246"/>
    </location>
</feature>
<feature type="region of interest" description="Disordered" evidence="2">
    <location>
        <begin position="15"/>
        <end position="40"/>
    </location>
</feature>
<feature type="coiled-coil region" evidence="1">
    <location>
        <begin position="89"/>
        <end position="158"/>
    </location>
</feature>
<dbReference type="InParanoid" id="A0A078ACI6"/>